<dbReference type="RefSeq" id="WP_104387131.1">
    <property type="nucleotide sequence ID" value="NZ_PGEM01000038.1"/>
</dbReference>
<dbReference type="OrthoDB" id="9788689at2"/>
<dbReference type="InterPro" id="IPR020855">
    <property type="entry name" value="Ureohydrolase_Mn_BS"/>
</dbReference>
<feature type="binding site" evidence="4">
    <location>
        <position position="222"/>
    </location>
    <ligand>
        <name>Mn(2+)</name>
        <dbReference type="ChEBI" id="CHEBI:29035"/>
        <label>1</label>
    </ligand>
</feature>
<dbReference type="InterPro" id="IPR006035">
    <property type="entry name" value="Ureohydrolase"/>
</dbReference>
<feature type="binding site" evidence="4">
    <location>
        <position position="136"/>
    </location>
    <ligand>
        <name>Mn(2+)</name>
        <dbReference type="ChEBI" id="CHEBI:29035"/>
        <label>1</label>
    </ligand>
</feature>
<keyword evidence="7" id="KW-1185">Reference proteome</keyword>
<dbReference type="InterPro" id="IPR023696">
    <property type="entry name" value="Ureohydrolase_dom_sf"/>
</dbReference>
<gene>
    <name evidence="6" type="primary">speB</name>
    <name evidence="6" type="ORF">CUN59_06840</name>
</gene>
<dbReference type="InterPro" id="IPR005925">
    <property type="entry name" value="Agmatinase-rel"/>
</dbReference>
<protein>
    <submittedName>
        <fullName evidence="6">Agmatinase</fullName>
    </submittedName>
</protein>
<evidence type="ECO:0000256" key="4">
    <source>
        <dbReference type="PIRSR" id="PIRSR036979-1"/>
    </source>
</evidence>
<comment type="cofactor">
    <cofactor evidence="4">
        <name>Mn(2+)</name>
        <dbReference type="ChEBI" id="CHEBI:29035"/>
    </cofactor>
    <text evidence="4">Binds 2 manganese ions per subunit.</text>
</comment>
<reference evidence="6 7" key="1">
    <citation type="submission" date="2018-02" db="EMBL/GenBank/DDBJ databases">
        <title>Discovery of a pederin family compound in a non-symbiotic bloom-forming cyanobacterium.</title>
        <authorList>
            <person name="Kust A."/>
            <person name="Mares J."/>
            <person name="Jokela J."/>
            <person name="Urajova P."/>
            <person name="Hajek J."/>
            <person name="Saurav K."/>
            <person name="Voracova K."/>
            <person name="Fewer D.P."/>
            <person name="Haapaniemi E."/>
            <person name="Permi P."/>
            <person name="Rehakova K."/>
            <person name="Sivonen K."/>
            <person name="Hrouzek P."/>
        </authorList>
    </citation>
    <scope>NUCLEOTIDE SEQUENCE [LARGE SCALE GENOMIC DNA]</scope>
    <source>
        <strain evidence="6 7">CHARLIE-1</strain>
    </source>
</reference>
<dbReference type="EMBL" id="PGEM01000038">
    <property type="protein sequence ID" value="PPJ64060.1"/>
    <property type="molecule type" value="Genomic_DNA"/>
</dbReference>
<keyword evidence="2 4" id="KW-0479">Metal-binding</keyword>
<keyword evidence="4" id="KW-0464">Manganese</keyword>
<proteinExistence type="inferred from homology"/>
<feature type="binding site" evidence="4">
    <location>
        <position position="113"/>
    </location>
    <ligand>
        <name>Mn(2+)</name>
        <dbReference type="ChEBI" id="CHEBI:29035"/>
        <label>1</label>
    </ligand>
</feature>
<dbReference type="Gene3D" id="3.40.800.10">
    <property type="entry name" value="Ureohydrolase domain"/>
    <property type="match status" value="1"/>
</dbReference>
<feature type="binding site" evidence="4">
    <location>
        <position position="140"/>
    </location>
    <ligand>
        <name>Mn(2+)</name>
        <dbReference type="ChEBI" id="CHEBI:29035"/>
        <label>1</label>
    </ligand>
</feature>
<evidence type="ECO:0000256" key="2">
    <source>
        <dbReference type="ARBA" id="ARBA00022723"/>
    </source>
</evidence>
<feature type="binding site" evidence="4">
    <location>
        <position position="138"/>
    </location>
    <ligand>
        <name>Mn(2+)</name>
        <dbReference type="ChEBI" id="CHEBI:29035"/>
        <label>1</label>
    </ligand>
</feature>
<comment type="similarity">
    <text evidence="1">Belongs to the arginase family. Agmatinase subfamily.</text>
</comment>
<dbReference type="PANTHER" id="PTHR11358:SF26">
    <property type="entry name" value="GUANIDINO ACID HYDROLASE, MITOCHONDRIAL"/>
    <property type="match status" value="1"/>
</dbReference>
<evidence type="ECO:0000313" key="6">
    <source>
        <dbReference type="EMBL" id="PPJ64060.1"/>
    </source>
</evidence>
<dbReference type="GO" id="GO:0008783">
    <property type="term" value="F:agmatinase activity"/>
    <property type="evidence" value="ECO:0007669"/>
    <property type="project" value="TreeGrafter"/>
</dbReference>
<dbReference type="PROSITE" id="PS01053">
    <property type="entry name" value="ARGINASE_1"/>
    <property type="match status" value="1"/>
</dbReference>
<evidence type="ECO:0000313" key="7">
    <source>
        <dbReference type="Proteomes" id="UP000239589"/>
    </source>
</evidence>
<dbReference type="NCBIfam" id="TIGR01230">
    <property type="entry name" value="agmatinase"/>
    <property type="match status" value="1"/>
</dbReference>
<name>A0A2S6CWV3_9CYAN</name>
<dbReference type="AlphaFoldDB" id="A0A2S6CWV3"/>
<dbReference type="PANTHER" id="PTHR11358">
    <property type="entry name" value="ARGINASE/AGMATINASE"/>
    <property type="match status" value="1"/>
</dbReference>
<accession>A0A2S6CWV3</accession>
<feature type="binding site" evidence="4">
    <location>
        <position position="220"/>
    </location>
    <ligand>
        <name>Mn(2+)</name>
        <dbReference type="ChEBI" id="CHEBI:29035"/>
        <label>1</label>
    </ligand>
</feature>
<dbReference type="PROSITE" id="PS51409">
    <property type="entry name" value="ARGINASE_2"/>
    <property type="match status" value="1"/>
</dbReference>
<dbReference type="Proteomes" id="UP000239589">
    <property type="component" value="Unassembled WGS sequence"/>
</dbReference>
<dbReference type="GO" id="GO:0033389">
    <property type="term" value="P:putrescine biosynthetic process from arginine, via agmatine"/>
    <property type="evidence" value="ECO:0007669"/>
    <property type="project" value="TreeGrafter"/>
</dbReference>
<organism evidence="6 7">
    <name type="scientific">Cuspidothrix issatschenkoi CHARLIE-1</name>
    <dbReference type="NCBI Taxonomy" id="2052836"/>
    <lineage>
        <taxon>Bacteria</taxon>
        <taxon>Bacillati</taxon>
        <taxon>Cyanobacteriota</taxon>
        <taxon>Cyanophyceae</taxon>
        <taxon>Nostocales</taxon>
        <taxon>Aphanizomenonaceae</taxon>
        <taxon>Cuspidothrix</taxon>
    </lineage>
</organism>
<comment type="caution">
    <text evidence="6">The sequence shown here is derived from an EMBL/GenBank/DDBJ whole genome shotgun (WGS) entry which is preliminary data.</text>
</comment>
<evidence type="ECO:0000256" key="5">
    <source>
        <dbReference type="RuleBase" id="RU003684"/>
    </source>
</evidence>
<dbReference type="PIRSF" id="PIRSF036979">
    <property type="entry name" value="Arginase"/>
    <property type="match status" value="1"/>
</dbReference>
<sequence>MKISQAVIPFGGCFTTDSESQKNSKLVFVGLPDDQQSSYLQGCAQAPDKIRYAYDGYCYNSTTESGIDLAKAVVDLGNWLPKSSGELTAQSYYEKAQSLFRDGKIPFFAGGDHAVTIPIATALDVLDQPVHIVQIDAHPDIYPELGGNPYSHACVASRLLEYEHIASITQIGIRTMNRVQKEVVNKFRNRLHLLPARELSEKLPSLLHIPTGAPVYLTIDLDGLDPAFAPGVSHPVPGGLSSRQVLNLIQQARWNLVGMDVVELNPNRDVNNQTAILAARLLHEGMGYAGSGIIQK</sequence>
<dbReference type="SUPFAM" id="SSF52768">
    <property type="entry name" value="Arginase/deacetylase"/>
    <property type="match status" value="1"/>
</dbReference>
<evidence type="ECO:0000256" key="1">
    <source>
        <dbReference type="ARBA" id="ARBA00009227"/>
    </source>
</evidence>
<keyword evidence="3 5" id="KW-0378">Hydrolase</keyword>
<dbReference type="Pfam" id="PF00491">
    <property type="entry name" value="Arginase"/>
    <property type="match status" value="1"/>
</dbReference>
<evidence type="ECO:0000256" key="3">
    <source>
        <dbReference type="ARBA" id="ARBA00022801"/>
    </source>
</evidence>
<dbReference type="GO" id="GO:0046872">
    <property type="term" value="F:metal ion binding"/>
    <property type="evidence" value="ECO:0007669"/>
    <property type="project" value="UniProtKB-KW"/>
</dbReference>